<comment type="caution">
    <text evidence="3">The sequence shown here is derived from an EMBL/GenBank/DDBJ whole genome shotgun (WGS) entry which is preliminary data.</text>
</comment>
<dbReference type="EMBL" id="QRYW01000051">
    <property type="protein sequence ID" value="RGV19346.1"/>
    <property type="molecule type" value="Genomic_DNA"/>
</dbReference>
<protein>
    <submittedName>
        <fullName evidence="3">Glycosyltransferase family 4 protein</fullName>
    </submittedName>
</protein>
<dbReference type="GO" id="GO:0016757">
    <property type="term" value="F:glycosyltransferase activity"/>
    <property type="evidence" value="ECO:0007669"/>
    <property type="project" value="InterPro"/>
</dbReference>
<dbReference type="PANTHER" id="PTHR12526:SF630">
    <property type="entry name" value="GLYCOSYLTRANSFERASE"/>
    <property type="match status" value="1"/>
</dbReference>
<organism evidence="3 4">
    <name type="scientific">Odoribacter splanchnicus</name>
    <dbReference type="NCBI Taxonomy" id="28118"/>
    <lineage>
        <taxon>Bacteria</taxon>
        <taxon>Pseudomonadati</taxon>
        <taxon>Bacteroidota</taxon>
        <taxon>Bacteroidia</taxon>
        <taxon>Bacteroidales</taxon>
        <taxon>Odoribacteraceae</taxon>
        <taxon>Odoribacter</taxon>
    </lineage>
</organism>
<evidence type="ECO:0000313" key="3">
    <source>
        <dbReference type="EMBL" id="RGV19346.1"/>
    </source>
</evidence>
<evidence type="ECO:0000259" key="2">
    <source>
        <dbReference type="Pfam" id="PF13439"/>
    </source>
</evidence>
<dbReference type="PANTHER" id="PTHR12526">
    <property type="entry name" value="GLYCOSYLTRANSFERASE"/>
    <property type="match status" value="1"/>
</dbReference>
<sequence>MKILIIARGYPTPNHPLFGCFEATQAHALQKLGHEVIYIGLNFYSAKNWDIIGTNHRIVDGINIYEHYFLAVPYRRLMPEVIIHHVLKKEIIKLYKKVEKLHGKPDIIHSHYLNISVLASVLKKKFNIPWVCTEHWSIINNDILPEYVKNYGKLTYPYADAIITVSNSLALRLFQHWKVRSTVIYNMVSDAFFVKNTDTPNRLGFRFISVGNLIHRKGHDILIDAFKKADFDTNVSLTIVGGGNQRSRLQNMIDSAGLTARITLMGLKSQQEIQNLISESDVFVLASRKETFGVVYIEAMAKGLPVIATPCGGPEEFVNHENGLLVPCNRVNELADALKYMHKNINEYNKDKIRESTLKKFSETSIAQKIEEVYLNILKKRHDTL</sequence>
<dbReference type="InterPro" id="IPR028098">
    <property type="entry name" value="Glyco_trans_4-like_N"/>
</dbReference>
<dbReference type="Proteomes" id="UP000283426">
    <property type="component" value="Unassembled WGS sequence"/>
</dbReference>
<dbReference type="SUPFAM" id="SSF53756">
    <property type="entry name" value="UDP-Glycosyltransferase/glycogen phosphorylase"/>
    <property type="match status" value="1"/>
</dbReference>
<name>A0A412W5Z9_9BACT</name>
<feature type="domain" description="Glycosyl transferase family 1" evidence="1">
    <location>
        <begin position="207"/>
        <end position="347"/>
    </location>
</feature>
<dbReference type="Pfam" id="PF13439">
    <property type="entry name" value="Glyco_transf_4"/>
    <property type="match status" value="1"/>
</dbReference>
<dbReference type="Pfam" id="PF00534">
    <property type="entry name" value="Glycos_transf_1"/>
    <property type="match status" value="1"/>
</dbReference>
<keyword evidence="3" id="KW-0808">Transferase</keyword>
<dbReference type="Gene3D" id="3.40.50.2000">
    <property type="entry name" value="Glycogen Phosphorylase B"/>
    <property type="match status" value="2"/>
</dbReference>
<reference evidence="3 4" key="1">
    <citation type="submission" date="2018-08" db="EMBL/GenBank/DDBJ databases">
        <title>A genome reference for cultivated species of the human gut microbiota.</title>
        <authorList>
            <person name="Zou Y."/>
            <person name="Xue W."/>
            <person name="Luo G."/>
        </authorList>
    </citation>
    <scope>NUCLEOTIDE SEQUENCE [LARGE SCALE GENOMIC DNA]</scope>
    <source>
        <strain evidence="3 4">AF14-6AC</strain>
    </source>
</reference>
<gene>
    <name evidence="3" type="ORF">DWW24_18475</name>
</gene>
<evidence type="ECO:0000259" key="1">
    <source>
        <dbReference type="Pfam" id="PF00534"/>
    </source>
</evidence>
<dbReference type="InterPro" id="IPR001296">
    <property type="entry name" value="Glyco_trans_1"/>
</dbReference>
<dbReference type="AlphaFoldDB" id="A0A412W5Z9"/>
<dbReference type="RefSeq" id="WP_118108530.1">
    <property type="nucleotide sequence ID" value="NZ_JADMYR010000048.1"/>
</dbReference>
<proteinExistence type="predicted"/>
<feature type="domain" description="Glycosyltransferase subfamily 4-like N-terminal" evidence="2">
    <location>
        <begin position="26"/>
        <end position="189"/>
    </location>
</feature>
<evidence type="ECO:0000313" key="4">
    <source>
        <dbReference type="Proteomes" id="UP000283426"/>
    </source>
</evidence>
<accession>A0A412W5Z9</accession>